<dbReference type="AlphaFoldDB" id="A0AAE0NQB3"/>
<evidence type="ECO:0000313" key="1">
    <source>
        <dbReference type="EMBL" id="KAK3385604.1"/>
    </source>
</evidence>
<keyword evidence="2" id="KW-1185">Reference proteome</keyword>
<name>A0AAE0NQB3_9PEZI</name>
<protein>
    <submittedName>
        <fullName evidence="1">Uncharacterized protein</fullName>
    </submittedName>
</protein>
<reference evidence="1" key="1">
    <citation type="journal article" date="2023" name="Mol. Phylogenet. Evol.">
        <title>Genome-scale phylogeny and comparative genomics of the fungal order Sordariales.</title>
        <authorList>
            <person name="Hensen N."/>
            <person name="Bonometti L."/>
            <person name="Westerberg I."/>
            <person name="Brannstrom I.O."/>
            <person name="Guillou S."/>
            <person name="Cros-Aarteil S."/>
            <person name="Calhoun S."/>
            <person name="Haridas S."/>
            <person name="Kuo A."/>
            <person name="Mondo S."/>
            <person name="Pangilinan J."/>
            <person name="Riley R."/>
            <person name="LaButti K."/>
            <person name="Andreopoulos B."/>
            <person name="Lipzen A."/>
            <person name="Chen C."/>
            <person name="Yan M."/>
            <person name="Daum C."/>
            <person name="Ng V."/>
            <person name="Clum A."/>
            <person name="Steindorff A."/>
            <person name="Ohm R.A."/>
            <person name="Martin F."/>
            <person name="Silar P."/>
            <person name="Natvig D.O."/>
            <person name="Lalanne C."/>
            <person name="Gautier V."/>
            <person name="Ament-Velasquez S.L."/>
            <person name="Kruys A."/>
            <person name="Hutchinson M.I."/>
            <person name="Powell A.J."/>
            <person name="Barry K."/>
            <person name="Miller A.N."/>
            <person name="Grigoriev I.V."/>
            <person name="Debuchy R."/>
            <person name="Gladieux P."/>
            <person name="Hiltunen Thoren M."/>
            <person name="Johannesson H."/>
        </authorList>
    </citation>
    <scope>NUCLEOTIDE SEQUENCE</scope>
    <source>
        <strain evidence="1">CBS 232.78</strain>
    </source>
</reference>
<accession>A0AAE0NQB3</accession>
<comment type="caution">
    <text evidence="1">The sequence shown here is derived from an EMBL/GenBank/DDBJ whole genome shotgun (WGS) entry which is preliminary data.</text>
</comment>
<reference evidence="1" key="2">
    <citation type="submission" date="2023-06" db="EMBL/GenBank/DDBJ databases">
        <authorList>
            <consortium name="Lawrence Berkeley National Laboratory"/>
            <person name="Haridas S."/>
            <person name="Hensen N."/>
            <person name="Bonometti L."/>
            <person name="Westerberg I."/>
            <person name="Brannstrom I.O."/>
            <person name="Guillou S."/>
            <person name="Cros-Aarteil S."/>
            <person name="Calhoun S."/>
            <person name="Kuo A."/>
            <person name="Mondo S."/>
            <person name="Pangilinan J."/>
            <person name="Riley R."/>
            <person name="LaButti K."/>
            <person name="Andreopoulos B."/>
            <person name="Lipzen A."/>
            <person name="Chen C."/>
            <person name="Yanf M."/>
            <person name="Daum C."/>
            <person name="Ng V."/>
            <person name="Clum A."/>
            <person name="Steindorff A."/>
            <person name="Ohm R."/>
            <person name="Martin F."/>
            <person name="Silar P."/>
            <person name="Natvig D."/>
            <person name="Lalanne C."/>
            <person name="Gautier V."/>
            <person name="Ament-velasquez S.L."/>
            <person name="Kruys A."/>
            <person name="Hutchinson M.I."/>
            <person name="Powell A.J."/>
            <person name="Barry K."/>
            <person name="Miller A.N."/>
            <person name="Grigoriev I.V."/>
            <person name="Debuchy R."/>
            <person name="Gladieux P."/>
            <person name="Thoren M.H."/>
            <person name="Johannesson H."/>
        </authorList>
    </citation>
    <scope>NUCLEOTIDE SEQUENCE</scope>
    <source>
        <strain evidence="1">CBS 232.78</strain>
    </source>
</reference>
<dbReference type="EMBL" id="JAULSW010000004">
    <property type="protein sequence ID" value="KAK3385604.1"/>
    <property type="molecule type" value="Genomic_DNA"/>
</dbReference>
<sequence>MIPPPTPTIRFGTPKAPSAYSCDAGDGQPAGRNNHRGHLLPLKQSIQRQLQKLIEANDAANWFTIYLCIFVLLNNYEIATVHDHGWAIRYSMKTPFANYPLLKGFHAGAKTLLAHFHYCCKGDELFRVGWSSPRGSSLPL</sequence>
<evidence type="ECO:0000313" key="2">
    <source>
        <dbReference type="Proteomes" id="UP001285441"/>
    </source>
</evidence>
<organism evidence="1 2">
    <name type="scientific">Podospora didyma</name>
    <dbReference type="NCBI Taxonomy" id="330526"/>
    <lineage>
        <taxon>Eukaryota</taxon>
        <taxon>Fungi</taxon>
        <taxon>Dikarya</taxon>
        <taxon>Ascomycota</taxon>
        <taxon>Pezizomycotina</taxon>
        <taxon>Sordariomycetes</taxon>
        <taxon>Sordariomycetidae</taxon>
        <taxon>Sordariales</taxon>
        <taxon>Podosporaceae</taxon>
        <taxon>Podospora</taxon>
    </lineage>
</organism>
<proteinExistence type="predicted"/>
<dbReference type="Proteomes" id="UP001285441">
    <property type="component" value="Unassembled WGS sequence"/>
</dbReference>
<gene>
    <name evidence="1" type="ORF">B0H63DRAFT_185188</name>
</gene>